<keyword evidence="2" id="KW-1185">Reference proteome</keyword>
<comment type="caution">
    <text evidence="1">The sequence shown here is derived from an EMBL/GenBank/DDBJ whole genome shotgun (WGS) entry which is preliminary data.</text>
</comment>
<dbReference type="AlphaFoldDB" id="A0A2T1A535"/>
<protein>
    <submittedName>
        <fullName evidence="1">Pyridoxamine 5'-phosphate oxidase</fullName>
    </submittedName>
</protein>
<evidence type="ECO:0000313" key="1">
    <source>
        <dbReference type="EMBL" id="PRZ43711.1"/>
    </source>
</evidence>
<dbReference type="Gene3D" id="2.30.110.10">
    <property type="entry name" value="Electron Transport, Fmn-binding Protein, Chain A"/>
    <property type="match status" value="1"/>
</dbReference>
<dbReference type="SUPFAM" id="SSF50475">
    <property type="entry name" value="FMN-binding split barrel"/>
    <property type="match status" value="1"/>
</dbReference>
<dbReference type="Proteomes" id="UP000237752">
    <property type="component" value="Unassembled WGS sequence"/>
</dbReference>
<proteinExistence type="predicted"/>
<dbReference type="InterPro" id="IPR012349">
    <property type="entry name" value="Split_barrel_FMN-bd"/>
</dbReference>
<reference evidence="1 2" key="1">
    <citation type="submission" date="2018-03" db="EMBL/GenBank/DDBJ databases">
        <title>Genomic Encyclopedia of Archaeal and Bacterial Type Strains, Phase II (KMG-II): from individual species to whole genera.</title>
        <authorList>
            <person name="Goeker M."/>
        </authorList>
    </citation>
    <scope>NUCLEOTIDE SEQUENCE [LARGE SCALE GENOMIC DNA]</scope>
    <source>
        <strain evidence="1 2">DSM 100065</strain>
    </source>
</reference>
<evidence type="ECO:0000313" key="2">
    <source>
        <dbReference type="Proteomes" id="UP000237752"/>
    </source>
</evidence>
<accession>A0A2T1A535</accession>
<organism evidence="1 2">
    <name type="scientific">Antricoccus suffuscus</name>
    <dbReference type="NCBI Taxonomy" id="1629062"/>
    <lineage>
        <taxon>Bacteria</taxon>
        <taxon>Bacillati</taxon>
        <taxon>Actinomycetota</taxon>
        <taxon>Actinomycetes</taxon>
        <taxon>Geodermatophilales</taxon>
        <taxon>Antricoccaceae</taxon>
        <taxon>Antricoccus</taxon>
    </lineage>
</organism>
<dbReference type="EMBL" id="PVUE01000002">
    <property type="protein sequence ID" value="PRZ43711.1"/>
    <property type="molecule type" value="Genomic_DNA"/>
</dbReference>
<name>A0A2T1A535_9ACTN</name>
<gene>
    <name evidence="1" type="ORF">CLV47_102402</name>
</gene>
<sequence length="161" mass="17386">MTDIVEPQRQLSAERLCAELRGVVVLNVATVTNRGEPRLSAVDGHFLHGHWYFSTAGSAVKAGHLMRRPAISVGYTPRDGYGVWAHGVAVRLAGDAAAAIDRYLSTLYGQPLSALADEIAIYRVDAHWMVGFAMTEPEMAQFEATLPERDARIPAALAALG</sequence>